<evidence type="ECO:0000313" key="3">
    <source>
        <dbReference type="Proteomes" id="UP000767327"/>
    </source>
</evidence>
<dbReference type="EMBL" id="JAAXZR010000018">
    <property type="protein sequence ID" value="NLT79456.1"/>
    <property type="molecule type" value="Genomic_DNA"/>
</dbReference>
<evidence type="ECO:0008006" key="4">
    <source>
        <dbReference type="Google" id="ProtNLM"/>
    </source>
</evidence>
<evidence type="ECO:0000313" key="2">
    <source>
        <dbReference type="EMBL" id="NLT79456.1"/>
    </source>
</evidence>
<comment type="caution">
    <text evidence="2">The sequence shown here is derived from an EMBL/GenBank/DDBJ whole genome shotgun (WGS) entry which is preliminary data.</text>
</comment>
<protein>
    <recommendedName>
        <fullName evidence="4">Phage tail tape measure protein</fullName>
    </recommendedName>
</protein>
<keyword evidence="1" id="KW-0472">Membrane</keyword>
<name>A0A971CZE1_9BIFI</name>
<accession>A0A971CZE1</accession>
<organism evidence="2 3">
    <name type="scientific">Bifidobacterium crudilactis</name>
    <dbReference type="NCBI Taxonomy" id="327277"/>
    <lineage>
        <taxon>Bacteria</taxon>
        <taxon>Bacillati</taxon>
        <taxon>Actinomycetota</taxon>
        <taxon>Actinomycetes</taxon>
        <taxon>Bifidobacteriales</taxon>
        <taxon>Bifidobacteriaceae</taxon>
        <taxon>Bifidobacterium</taxon>
    </lineage>
</organism>
<gene>
    <name evidence="2" type="ORF">GXW98_04105</name>
</gene>
<dbReference type="Proteomes" id="UP000767327">
    <property type="component" value="Unassembled WGS sequence"/>
</dbReference>
<keyword evidence="1" id="KW-0812">Transmembrane</keyword>
<dbReference type="RefSeq" id="WP_273173291.1">
    <property type="nucleotide sequence ID" value="NZ_CP181270.1"/>
</dbReference>
<dbReference type="AlphaFoldDB" id="A0A971CZE1"/>
<keyword evidence="1" id="KW-1133">Transmembrane helix</keyword>
<feature type="transmembrane region" description="Helical" evidence="1">
    <location>
        <begin position="294"/>
        <end position="327"/>
    </location>
</feature>
<feature type="transmembrane region" description="Helical" evidence="1">
    <location>
        <begin position="266"/>
        <end position="288"/>
    </location>
</feature>
<reference evidence="2" key="1">
    <citation type="journal article" date="2020" name="Biotechnol. Biofuels">
        <title>New insights from the biogas microbiome by comprehensive genome-resolved metagenomics of nearly 1600 species originating from multiple anaerobic digesters.</title>
        <authorList>
            <person name="Campanaro S."/>
            <person name="Treu L."/>
            <person name="Rodriguez-R L.M."/>
            <person name="Kovalovszki A."/>
            <person name="Ziels R.M."/>
            <person name="Maus I."/>
            <person name="Zhu X."/>
            <person name="Kougias P.G."/>
            <person name="Basile A."/>
            <person name="Luo G."/>
            <person name="Schluter A."/>
            <person name="Konstantinidis K.T."/>
            <person name="Angelidaki I."/>
        </authorList>
    </citation>
    <scope>NUCLEOTIDE SEQUENCE</scope>
    <source>
        <strain evidence="2">AS01afH2WH_6</strain>
    </source>
</reference>
<evidence type="ECO:0000256" key="1">
    <source>
        <dbReference type="SAM" id="Phobius"/>
    </source>
</evidence>
<sequence length="534" mass="55269">MGKSAILAVKIIGDSVSAVSSMTKAQRASQSFKDKLNKASIGAAAALGAITAGAKECADAAGNLQQSVGGVETVFGSSSDKMLKWSQNASQAVGLSQNSYNELATLMGSQLQNFGMSVDESATKTNDLIGLGADLSSMFGGTTSEAVEALSSALKGEMDPIEKYGISLNDATLKGYAAKLGLEAQYAAGDKNAKMQATLAAVTEQSGKATGNFAKEADTAQGQQQRMNASMEDAKAKLGTALLPILTVAAQKLAGLAQWIQQNSSWLVPLIAAIAAVAAVILVMNGVLTAYNVIAGIGAVATGALVGPILLVIAAIAAIIAIIVLLVKNWEKVKQAGAAAAEWIKDKWNGLMGWIRGIPGMISGYFNNAIDLLKNAGMSIINGFFNGLKSAWNKVTGWISGIGDWIKDHKGPESYDAQLLVDNGYVTMQGFGKGLSQGYESAVVPQVTSVAGKISSLIGQQRFDVPTVTANASLSGTDSLARIAASARKQADTIIIVEKLDVKSSGNLDNDETASKIVDSLNEWATVRGKGKVV</sequence>
<reference evidence="2" key="2">
    <citation type="submission" date="2020-01" db="EMBL/GenBank/DDBJ databases">
        <authorList>
            <person name="Campanaro S."/>
        </authorList>
    </citation>
    <scope>NUCLEOTIDE SEQUENCE</scope>
    <source>
        <strain evidence="2">AS01afH2WH_6</strain>
    </source>
</reference>
<proteinExistence type="predicted"/>